<evidence type="ECO:0000256" key="4">
    <source>
        <dbReference type="ARBA" id="ARBA00023136"/>
    </source>
</evidence>
<feature type="transmembrane region" description="Helical" evidence="5">
    <location>
        <begin position="319"/>
        <end position="347"/>
    </location>
</feature>
<reference evidence="7 8" key="1">
    <citation type="journal article" date="2021" name="J. Hered.">
        <title>A chromosome-level genome assembly of the parasitoid wasp, Cotesia glomerata (Hymenoptera: Braconidae).</title>
        <authorList>
            <person name="Pinto B.J."/>
            <person name="Weis J.J."/>
            <person name="Gamble T."/>
            <person name="Ode P.J."/>
            <person name="Paul R."/>
            <person name="Zaspel J.M."/>
        </authorList>
    </citation>
    <scope>NUCLEOTIDE SEQUENCE [LARGE SCALE GENOMIC DNA]</scope>
    <source>
        <strain evidence="7">CgM1</strain>
    </source>
</reference>
<dbReference type="PANTHER" id="PTHR43243:SF95">
    <property type="entry name" value="LD37241P"/>
    <property type="match status" value="1"/>
</dbReference>
<dbReference type="AlphaFoldDB" id="A0AAV7IXX7"/>
<feature type="transmembrane region" description="Helical" evidence="5">
    <location>
        <begin position="460"/>
        <end position="479"/>
    </location>
</feature>
<sequence>MSTKLWKALTRKRIDRDLEGKGKLARVLGLFDLTALGVGATLGLGVYVLAGSVAKATAGPAVCVSFLIAAIASALSGMCYAEFASRVPKAGSAYVYSYVTIGEFVAFVIGWNLILEYVIATASVARGLSNYVDSLIDNQMKIYFQSVMPINVSFLSKYPDFFAFSVVMLLSVLLCIGAQESSYLNMGFTAVNLTTVLVVIVAGSIKANPANWNIDPSTIPPEFKNAGTGGFMPFGISGVMIGAAKCFYGFVGFDAVAATGEEAKNPQKTIPLAIVISLAVIFAAYFSISTVLTMMWPYYLQDTEAPLPYAFQQIGWSSIKWIVNLGAVSALCTNLLGSMFPLPRILYAMASDGVMFKFLSKIHDKTRTPICGTLVSGVFIGLMTLMFDLEQLIDMMSIGTLLAYTIVAISVLVLRYQKTTQGVKISTNSISEQRPTPLEYFKQIFNVDNQTVTSDFSSEIASWGIVVFASAAFMFGLILNSVHFDDSAINIFLYVVLIVISIIIVVTVFAISRQPIDPIKLAFKVPLVPFAPCLSIFINLFLMLQLDVFTWIRFAVWMVIGFCIYFFYGIKHSLQGQKNIARLLDTPLQ</sequence>
<feature type="transmembrane region" description="Helical" evidence="5">
    <location>
        <begin position="523"/>
        <end position="542"/>
    </location>
</feature>
<dbReference type="Gene3D" id="1.20.1740.10">
    <property type="entry name" value="Amino acid/polyamine transporter I"/>
    <property type="match status" value="1"/>
</dbReference>
<dbReference type="GO" id="GO:0000064">
    <property type="term" value="F:L-ornithine transmembrane transporter activity"/>
    <property type="evidence" value="ECO:0007669"/>
    <property type="project" value="TreeGrafter"/>
</dbReference>
<dbReference type="GO" id="GO:0097638">
    <property type="term" value="P:L-arginine import across plasma membrane"/>
    <property type="evidence" value="ECO:0007669"/>
    <property type="project" value="TreeGrafter"/>
</dbReference>
<name>A0AAV7IXX7_COTGL</name>
<dbReference type="FunFam" id="1.20.1740.10:FF:000010">
    <property type="entry name" value="probable cationic amino acid transporter"/>
    <property type="match status" value="1"/>
</dbReference>
<dbReference type="Pfam" id="PF13520">
    <property type="entry name" value="AA_permease_2"/>
    <property type="match status" value="1"/>
</dbReference>
<keyword evidence="8" id="KW-1185">Reference proteome</keyword>
<accession>A0AAV7IXX7</accession>
<feature type="transmembrane region" description="Helical" evidence="5">
    <location>
        <begin position="272"/>
        <end position="299"/>
    </location>
</feature>
<comment type="caution">
    <text evidence="7">The sequence shown here is derived from an EMBL/GenBank/DDBJ whole genome shotgun (WGS) entry which is preliminary data.</text>
</comment>
<organism evidence="7 8">
    <name type="scientific">Cotesia glomerata</name>
    <name type="common">Lepidopteran parasitic wasp</name>
    <name type="synonym">Apanteles glomeratus</name>
    <dbReference type="NCBI Taxonomy" id="32391"/>
    <lineage>
        <taxon>Eukaryota</taxon>
        <taxon>Metazoa</taxon>
        <taxon>Ecdysozoa</taxon>
        <taxon>Arthropoda</taxon>
        <taxon>Hexapoda</taxon>
        <taxon>Insecta</taxon>
        <taxon>Pterygota</taxon>
        <taxon>Neoptera</taxon>
        <taxon>Endopterygota</taxon>
        <taxon>Hymenoptera</taxon>
        <taxon>Apocrita</taxon>
        <taxon>Ichneumonoidea</taxon>
        <taxon>Braconidae</taxon>
        <taxon>Microgastrinae</taxon>
        <taxon>Cotesia</taxon>
    </lineage>
</organism>
<feature type="transmembrane region" description="Helical" evidence="5">
    <location>
        <begin position="393"/>
        <end position="414"/>
    </location>
</feature>
<keyword evidence="3 5" id="KW-1133">Transmembrane helix</keyword>
<dbReference type="PANTHER" id="PTHR43243">
    <property type="entry name" value="INNER MEMBRANE TRANSPORTER YGJI-RELATED"/>
    <property type="match status" value="1"/>
</dbReference>
<dbReference type="InterPro" id="IPR029485">
    <property type="entry name" value="CAT_C"/>
</dbReference>
<feature type="transmembrane region" description="Helical" evidence="5">
    <location>
        <begin position="93"/>
        <end position="114"/>
    </location>
</feature>
<dbReference type="EMBL" id="JAHXZJ010000374">
    <property type="protein sequence ID" value="KAH0560198.1"/>
    <property type="molecule type" value="Genomic_DNA"/>
</dbReference>
<feature type="transmembrane region" description="Helical" evidence="5">
    <location>
        <begin position="491"/>
        <end position="511"/>
    </location>
</feature>
<proteinExistence type="predicted"/>
<dbReference type="Proteomes" id="UP000826195">
    <property type="component" value="Unassembled WGS sequence"/>
</dbReference>
<feature type="transmembrane region" description="Helical" evidence="5">
    <location>
        <begin position="548"/>
        <end position="568"/>
    </location>
</feature>
<dbReference type="PIRSF" id="PIRSF006060">
    <property type="entry name" value="AA_transporter"/>
    <property type="match status" value="1"/>
</dbReference>
<feature type="transmembrane region" description="Helical" evidence="5">
    <location>
        <begin position="230"/>
        <end position="251"/>
    </location>
</feature>
<dbReference type="GO" id="GO:0015189">
    <property type="term" value="F:L-lysine transmembrane transporter activity"/>
    <property type="evidence" value="ECO:0007669"/>
    <property type="project" value="TreeGrafter"/>
</dbReference>
<keyword evidence="2 5" id="KW-0812">Transmembrane</keyword>
<feature type="transmembrane region" description="Helical" evidence="5">
    <location>
        <begin position="27"/>
        <end position="50"/>
    </location>
</feature>
<feature type="transmembrane region" description="Helical" evidence="5">
    <location>
        <begin position="161"/>
        <end position="178"/>
    </location>
</feature>
<dbReference type="Pfam" id="PF13906">
    <property type="entry name" value="AA_permease_C"/>
    <property type="match status" value="1"/>
</dbReference>
<evidence type="ECO:0000256" key="3">
    <source>
        <dbReference type="ARBA" id="ARBA00022989"/>
    </source>
</evidence>
<protein>
    <recommendedName>
        <fullName evidence="6">Cationic amino acid transporter C-terminal domain-containing protein</fullName>
    </recommendedName>
</protein>
<evidence type="ECO:0000256" key="5">
    <source>
        <dbReference type="SAM" id="Phobius"/>
    </source>
</evidence>
<feature type="transmembrane region" description="Helical" evidence="5">
    <location>
        <begin position="368"/>
        <end position="387"/>
    </location>
</feature>
<evidence type="ECO:0000256" key="2">
    <source>
        <dbReference type="ARBA" id="ARBA00022692"/>
    </source>
</evidence>
<dbReference type="GO" id="GO:0005886">
    <property type="term" value="C:plasma membrane"/>
    <property type="evidence" value="ECO:0007669"/>
    <property type="project" value="TreeGrafter"/>
</dbReference>
<feature type="transmembrane region" description="Helical" evidence="5">
    <location>
        <begin position="56"/>
        <end position="81"/>
    </location>
</feature>
<gene>
    <name evidence="7" type="ORF">KQX54_002449</name>
</gene>
<comment type="subcellular location">
    <subcellularLocation>
        <location evidence="1">Membrane</location>
        <topology evidence="1">Multi-pass membrane protein</topology>
    </subcellularLocation>
</comment>
<feature type="domain" description="Cationic amino acid transporter C-terminal" evidence="6">
    <location>
        <begin position="523"/>
        <end position="573"/>
    </location>
</feature>
<evidence type="ECO:0000256" key="1">
    <source>
        <dbReference type="ARBA" id="ARBA00004141"/>
    </source>
</evidence>
<dbReference type="GO" id="GO:0061459">
    <property type="term" value="F:L-arginine transmembrane transporter activity"/>
    <property type="evidence" value="ECO:0007669"/>
    <property type="project" value="TreeGrafter"/>
</dbReference>
<evidence type="ECO:0000313" key="8">
    <source>
        <dbReference type="Proteomes" id="UP000826195"/>
    </source>
</evidence>
<dbReference type="InterPro" id="IPR002293">
    <property type="entry name" value="AA/rel_permease1"/>
</dbReference>
<feature type="transmembrane region" description="Helical" evidence="5">
    <location>
        <begin position="190"/>
        <end position="210"/>
    </location>
</feature>
<evidence type="ECO:0000259" key="6">
    <source>
        <dbReference type="Pfam" id="PF13906"/>
    </source>
</evidence>
<evidence type="ECO:0000313" key="7">
    <source>
        <dbReference type="EMBL" id="KAH0560198.1"/>
    </source>
</evidence>
<keyword evidence="4 5" id="KW-0472">Membrane</keyword>